<keyword evidence="7" id="KW-0998">Cell outer membrane</keyword>
<dbReference type="GO" id="GO:0015288">
    <property type="term" value="F:porin activity"/>
    <property type="evidence" value="ECO:0007669"/>
    <property type="project" value="TreeGrafter"/>
</dbReference>
<dbReference type="Pfam" id="PF02321">
    <property type="entry name" value="OEP"/>
    <property type="match status" value="2"/>
</dbReference>
<dbReference type="SUPFAM" id="SSF56954">
    <property type="entry name" value="Outer membrane efflux proteins (OEP)"/>
    <property type="match status" value="1"/>
</dbReference>
<dbReference type="GO" id="GO:0009279">
    <property type="term" value="C:cell outer membrane"/>
    <property type="evidence" value="ECO:0007669"/>
    <property type="project" value="UniProtKB-SubCell"/>
</dbReference>
<evidence type="ECO:0000256" key="9">
    <source>
        <dbReference type="SAM" id="Phobius"/>
    </source>
</evidence>
<accession>A0A953JEG4</accession>
<protein>
    <submittedName>
        <fullName evidence="10">TolC family protein</fullName>
    </submittedName>
</protein>
<dbReference type="GO" id="GO:1990281">
    <property type="term" value="C:efflux pump complex"/>
    <property type="evidence" value="ECO:0007669"/>
    <property type="project" value="TreeGrafter"/>
</dbReference>
<dbReference type="AlphaFoldDB" id="A0A953JEG4"/>
<keyword evidence="6 9" id="KW-0472">Membrane</keyword>
<keyword evidence="5 9" id="KW-0812">Transmembrane</keyword>
<organism evidence="10 11">
    <name type="scientific">Candidatus Nitrobium versatile</name>
    <dbReference type="NCBI Taxonomy" id="2884831"/>
    <lineage>
        <taxon>Bacteria</taxon>
        <taxon>Pseudomonadati</taxon>
        <taxon>Nitrospirota</taxon>
        <taxon>Nitrospiria</taxon>
        <taxon>Nitrospirales</taxon>
        <taxon>Nitrospiraceae</taxon>
        <taxon>Candidatus Nitrobium</taxon>
    </lineage>
</organism>
<dbReference type="Proteomes" id="UP000705867">
    <property type="component" value="Unassembled WGS sequence"/>
</dbReference>
<keyword evidence="3" id="KW-0813">Transport</keyword>
<dbReference type="InterPro" id="IPR003423">
    <property type="entry name" value="OMP_efflux"/>
</dbReference>
<dbReference type="Gene3D" id="1.20.1600.10">
    <property type="entry name" value="Outer membrane efflux proteins (OEP)"/>
    <property type="match status" value="1"/>
</dbReference>
<dbReference type="GO" id="GO:0015562">
    <property type="term" value="F:efflux transmembrane transporter activity"/>
    <property type="evidence" value="ECO:0007669"/>
    <property type="project" value="InterPro"/>
</dbReference>
<evidence type="ECO:0000256" key="3">
    <source>
        <dbReference type="ARBA" id="ARBA00022448"/>
    </source>
</evidence>
<evidence type="ECO:0000256" key="8">
    <source>
        <dbReference type="SAM" id="Coils"/>
    </source>
</evidence>
<evidence type="ECO:0000256" key="4">
    <source>
        <dbReference type="ARBA" id="ARBA00022452"/>
    </source>
</evidence>
<feature type="transmembrane region" description="Helical" evidence="9">
    <location>
        <begin position="20"/>
        <end position="42"/>
    </location>
</feature>
<evidence type="ECO:0000256" key="6">
    <source>
        <dbReference type="ARBA" id="ARBA00023136"/>
    </source>
</evidence>
<reference evidence="10" key="1">
    <citation type="journal article" date="2021" name="bioRxiv">
        <title>Unraveling nitrogen, sulfur and carbon metabolic pathways and microbial community transcriptional responses to substrate deprivation and toxicity stresses in a bioreactor mimicking anoxic brackish coastal sediment conditions.</title>
        <authorList>
            <person name="Martins P.D."/>
            <person name="Echeveste M.J."/>
            <person name="Arshad A."/>
            <person name="Kurth J."/>
            <person name="Ouboter H."/>
            <person name="Jetten M.S.M."/>
            <person name="Welte C.U."/>
        </authorList>
    </citation>
    <scope>NUCLEOTIDE SEQUENCE</scope>
    <source>
        <strain evidence="10">MAG_39</strain>
    </source>
</reference>
<evidence type="ECO:0000313" key="11">
    <source>
        <dbReference type="Proteomes" id="UP000705867"/>
    </source>
</evidence>
<evidence type="ECO:0000256" key="2">
    <source>
        <dbReference type="ARBA" id="ARBA00007613"/>
    </source>
</evidence>
<evidence type="ECO:0000256" key="7">
    <source>
        <dbReference type="ARBA" id="ARBA00023237"/>
    </source>
</evidence>
<keyword evidence="8" id="KW-0175">Coiled coil</keyword>
<dbReference type="InterPro" id="IPR051906">
    <property type="entry name" value="TolC-like"/>
</dbReference>
<comment type="caution">
    <text evidence="10">The sequence shown here is derived from an EMBL/GenBank/DDBJ whole genome shotgun (WGS) entry which is preliminary data.</text>
</comment>
<reference evidence="10" key="2">
    <citation type="submission" date="2021-08" db="EMBL/GenBank/DDBJ databases">
        <authorList>
            <person name="Dalcin Martins P."/>
        </authorList>
    </citation>
    <scope>NUCLEOTIDE SEQUENCE</scope>
    <source>
        <strain evidence="10">MAG_39</strain>
    </source>
</reference>
<comment type="similarity">
    <text evidence="2">Belongs to the outer membrane factor (OMF) (TC 1.B.17) family.</text>
</comment>
<evidence type="ECO:0000313" key="10">
    <source>
        <dbReference type="EMBL" id="MBZ0157075.1"/>
    </source>
</evidence>
<name>A0A953JEG4_9BACT</name>
<dbReference type="PANTHER" id="PTHR30026:SF20">
    <property type="entry name" value="OUTER MEMBRANE PROTEIN TOLC"/>
    <property type="match status" value="1"/>
</dbReference>
<evidence type="ECO:0000256" key="1">
    <source>
        <dbReference type="ARBA" id="ARBA00004442"/>
    </source>
</evidence>
<feature type="coiled-coil region" evidence="8">
    <location>
        <begin position="323"/>
        <end position="350"/>
    </location>
</feature>
<sequence length="445" mass="50299">MKRQDYKETGAKSRIRFRRFDVSSVLHYLLLTGLFILLYAVVAAAEPLPLQPLIDEALKNSPEIRAAESRAAASQFKIPQAKSLPDPMVMFGYQNEGTNKITFNEMPDSQFMFSASQMFPFPGKRALKGEMAARDAESQAASYRAAQLKTVSRVKELYYDLFLSYKNLDLIKDRVALFSRLEDAALARYSSGTGMQQDVLMAQTEKYMLLEKEEMFRQKIQSTEAMLNTVVGRDVNAPLGRPEEPEYTPFGREMSELLAVAFDRSPEIKSREKMVAAAEAKIRMAKKEYYPDFTLTGNYGLRGREFPDMWSFTTAINIPLYYKTKQKQAVHEAEASLTEARSELEAAKLMLSSGIRDNYSMLKAAERLMELYQHGLIPKTYQDFEAVLAGYTTGKSDALTVISRLRAIIEFENSYWVQIAEKEKAKARIEALTGNLDAGSGESTK</sequence>
<dbReference type="PANTHER" id="PTHR30026">
    <property type="entry name" value="OUTER MEMBRANE PROTEIN TOLC"/>
    <property type="match status" value="1"/>
</dbReference>
<evidence type="ECO:0000256" key="5">
    <source>
        <dbReference type="ARBA" id="ARBA00022692"/>
    </source>
</evidence>
<gene>
    <name evidence="10" type="ORF">K8I29_12795</name>
</gene>
<dbReference type="EMBL" id="JAIOIV010000101">
    <property type="protein sequence ID" value="MBZ0157075.1"/>
    <property type="molecule type" value="Genomic_DNA"/>
</dbReference>
<keyword evidence="9" id="KW-1133">Transmembrane helix</keyword>
<keyword evidence="4" id="KW-1134">Transmembrane beta strand</keyword>
<comment type="subcellular location">
    <subcellularLocation>
        <location evidence="1">Cell outer membrane</location>
    </subcellularLocation>
</comment>
<proteinExistence type="inferred from homology"/>